<gene>
    <name evidence="3" type="ORF">T440DRAFT_390115</name>
</gene>
<dbReference type="PANTHER" id="PTHR47784">
    <property type="entry name" value="STEROL UPTAKE CONTROL PROTEIN 2"/>
    <property type="match status" value="1"/>
</dbReference>
<dbReference type="GO" id="GO:0008270">
    <property type="term" value="F:zinc ion binding"/>
    <property type="evidence" value="ECO:0007669"/>
    <property type="project" value="InterPro"/>
</dbReference>
<dbReference type="InterPro" id="IPR053157">
    <property type="entry name" value="Sterol_Uptake_Regulator"/>
</dbReference>
<dbReference type="SUPFAM" id="SSF57701">
    <property type="entry name" value="Zn2/Cys6 DNA-binding domain"/>
    <property type="match status" value="1"/>
</dbReference>
<dbReference type="PROSITE" id="PS00463">
    <property type="entry name" value="ZN2_CY6_FUNGAL_1"/>
    <property type="match status" value="1"/>
</dbReference>
<dbReference type="EMBL" id="MU006295">
    <property type="protein sequence ID" value="KAF2853354.1"/>
    <property type="molecule type" value="Genomic_DNA"/>
</dbReference>
<evidence type="ECO:0000313" key="4">
    <source>
        <dbReference type="Proteomes" id="UP000799423"/>
    </source>
</evidence>
<dbReference type="OrthoDB" id="4937900at2759"/>
<dbReference type="Gene3D" id="4.10.240.10">
    <property type="entry name" value="Zn(2)-C6 fungal-type DNA-binding domain"/>
    <property type="match status" value="1"/>
</dbReference>
<dbReference type="CDD" id="cd00067">
    <property type="entry name" value="GAL4"/>
    <property type="match status" value="1"/>
</dbReference>
<dbReference type="GO" id="GO:0001228">
    <property type="term" value="F:DNA-binding transcription activator activity, RNA polymerase II-specific"/>
    <property type="evidence" value="ECO:0007669"/>
    <property type="project" value="TreeGrafter"/>
</dbReference>
<dbReference type="AlphaFoldDB" id="A0A6A7BD57"/>
<evidence type="ECO:0000259" key="2">
    <source>
        <dbReference type="PROSITE" id="PS50048"/>
    </source>
</evidence>
<dbReference type="SMART" id="SM00066">
    <property type="entry name" value="GAL4"/>
    <property type="match status" value="1"/>
</dbReference>
<accession>A0A6A7BD57</accession>
<keyword evidence="4" id="KW-1185">Reference proteome</keyword>
<sequence length="174" mass="19611">MPTQKVKSRRPHTKSRSGCTQCRGRRVKCDETRPICSNCQDRGKDCIYSRPMRGPGLHNFAVKDSALSAPYAIATTVARKVSHPLRPITWTPIILLQPREGEELRFLHFWSTQTCYSFTPVHAPFLRDRVRKQALSCDFLMGALLASTSLQLASDAKDTATARRLVNSSLDHQN</sequence>
<dbReference type="InterPro" id="IPR036864">
    <property type="entry name" value="Zn2-C6_fun-type_DNA-bd_sf"/>
</dbReference>
<reference evidence="3" key="1">
    <citation type="submission" date="2020-01" db="EMBL/GenBank/DDBJ databases">
        <authorList>
            <consortium name="DOE Joint Genome Institute"/>
            <person name="Haridas S."/>
            <person name="Albert R."/>
            <person name="Binder M."/>
            <person name="Bloem J."/>
            <person name="Labutti K."/>
            <person name="Salamov A."/>
            <person name="Andreopoulos B."/>
            <person name="Baker S.E."/>
            <person name="Barry K."/>
            <person name="Bills G."/>
            <person name="Bluhm B.H."/>
            <person name="Cannon C."/>
            <person name="Castanera R."/>
            <person name="Culley D.E."/>
            <person name="Daum C."/>
            <person name="Ezra D."/>
            <person name="Gonzalez J.B."/>
            <person name="Henrissat B."/>
            <person name="Kuo A."/>
            <person name="Liang C."/>
            <person name="Lipzen A."/>
            <person name="Lutzoni F."/>
            <person name="Magnuson J."/>
            <person name="Mondo S."/>
            <person name="Nolan M."/>
            <person name="Ohm R."/>
            <person name="Pangilinan J."/>
            <person name="Park H.-J."/>
            <person name="Ramirez L."/>
            <person name="Alfaro M."/>
            <person name="Sun H."/>
            <person name="Tritt A."/>
            <person name="Yoshinaga Y."/>
            <person name="Zwiers L.-H."/>
            <person name="Turgeon B.G."/>
            <person name="Goodwin S.B."/>
            <person name="Spatafora J.W."/>
            <person name="Crous P.W."/>
            <person name="Grigoriev I.V."/>
        </authorList>
    </citation>
    <scope>NUCLEOTIDE SEQUENCE</scope>
    <source>
        <strain evidence="3">IPT5</strain>
    </source>
</reference>
<feature type="domain" description="Zn(2)-C6 fungal-type" evidence="2">
    <location>
        <begin position="18"/>
        <end position="48"/>
    </location>
</feature>
<keyword evidence="1" id="KW-0539">Nucleus</keyword>
<dbReference type="InterPro" id="IPR001138">
    <property type="entry name" value="Zn2Cys6_DnaBD"/>
</dbReference>
<organism evidence="3 4">
    <name type="scientific">Plenodomus tracheiphilus IPT5</name>
    <dbReference type="NCBI Taxonomy" id="1408161"/>
    <lineage>
        <taxon>Eukaryota</taxon>
        <taxon>Fungi</taxon>
        <taxon>Dikarya</taxon>
        <taxon>Ascomycota</taxon>
        <taxon>Pezizomycotina</taxon>
        <taxon>Dothideomycetes</taxon>
        <taxon>Pleosporomycetidae</taxon>
        <taxon>Pleosporales</taxon>
        <taxon>Pleosporineae</taxon>
        <taxon>Leptosphaeriaceae</taxon>
        <taxon>Plenodomus</taxon>
    </lineage>
</organism>
<dbReference type="PANTHER" id="PTHR47784:SF5">
    <property type="entry name" value="STEROL UPTAKE CONTROL PROTEIN 2"/>
    <property type="match status" value="1"/>
</dbReference>
<evidence type="ECO:0000313" key="3">
    <source>
        <dbReference type="EMBL" id="KAF2853354.1"/>
    </source>
</evidence>
<evidence type="ECO:0000256" key="1">
    <source>
        <dbReference type="ARBA" id="ARBA00023242"/>
    </source>
</evidence>
<dbReference type="PROSITE" id="PS50048">
    <property type="entry name" value="ZN2_CY6_FUNGAL_2"/>
    <property type="match status" value="1"/>
</dbReference>
<protein>
    <recommendedName>
        <fullName evidence="2">Zn(2)-C6 fungal-type domain-containing protein</fullName>
    </recommendedName>
</protein>
<dbReference type="Proteomes" id="UP000799423">
    <property type="component" value="Unassembled WGS sequence"/>
</dbReference>
<name>A0A6A7BD57_9PLEO</name>
<dbReference type="Pfam" id="PF00172">
    <property type="entry name" value="Zn_clus"/>
    <property type="match status" value="1"/>
</dbReference>
<feature type="non-terminal residue" evidence="3">
    <location>
        <position position="174"/>
    </location>
</feature>
<proteinExistence type="predicted"/>